<organism evidence="1 2">
    <name type="scientific">Sphaerobolus stellatus (strain SS14)</name>
    <dbReference type="NCBI Taxonomy" id="990650"/>
    <lineage>
        <taxon>Eukaryota</taxon>
        <taxon>Fungi</taxon>
        <taxon>Dikarya</taxon>
        <taxon>Basidiomycota</taxon>
        <taxon>Agaricomycotina</taxon>
        <taxon>Agaricomycetes</taxon>
        <taxon>Phallomycetidae</taxon>
        <taxon>Geastrales</taxon>
        <taxon>Sphaerobolaceae</taxon>
        <taxon>Sphaerobolus</taxon>
    </lineage>
</organism>
<reference evidence="1 2" key="1">
    <citation type="submission" date="2014-06" db="EMBL/GenBank/DDBJ databases">
        <title>Evolutionary Origins and Diversification of the Mycorrhizal Mutualists.</title>
        <authorList>
            <consortium name="DOE Joint Genome Institute"/>
            <consortium name="Mycorrhizal Genomics Consortium"/>
            <person name="Kohler A."/>
            <person name="Kuo A."/>
            <person name="Nagy L.G."/>
            <person name="Floudas D."/>
            <person name="Copeland A."/>
            <person name="Barry K.W."/>
            <person name="Cichocki N."/>
            <person name="Veneault-Fourrey C."/>
            <person name="LaButti K."/>
            <person name="Lindquist E.A."/>
            <person name="Lipzen A."/>
            <person name="Lundell T."/>
            <person name="Morin E."/>
            <person name="Murat C."/>
            <person name="Riley R."/>
            <person name="Ohm R."/>
            <person name="Sun H."/>
            <person name="Tunlid A."/>
            <person name="Henrissat B."/>
            <person name="Grigoriev I.V."/>
            <person name="Hibbett D.S."/>
            <person name="Martin F."/>
        </authorList>
    </citation>
    <scope>NUCLEOTIDE SEQUENCE [LARGE SCALE GENOMIC DNA]</scope>
    <source>
        <strain evidence="1 2">SS14</strain>
    </source>
</reference>
<evidence type="ECO:0000313" key="2">
    <source>
        <dbReference type="Proteomes" id="UP000054279"/>
    </source>
</evidence>
<accession>A0A0C9UKL5</accession>
<name>A0A0C9UKL5_SPHS4</name>
<dbReference type="Proteomes" id="UP000054279">
    <property type="component" value="Unassembled WGS sequence"/>
</dbReference>
<evidence type="ECO:0000313" key="1">
    <source>
        <dbReference type="EMBL" id="KIJ43633.1"/>
    </source>
</evidence>
<dbReference type="EMBL" id="KN837122">
    <property type="protein sequence ID" value="KIJ43633.1"/>
    <property type="molecule type" value="Genomic_DNA"/>
</dbReference>
<protein>
    <submittedName>
        <fullName evidence="1">Uncharacterized protein</fullName>
    </submittedName>
</protein>
<keyword evidence="2" id="KW-1185">Reference proteome</keyword>
<dbReference type="AlphaFoldDB" id="A0A0C9UKL5"/>
<dbReference type="HOGENOM" id="CLU_1797690_0_0_1"/>
<sequence>MPLTPQPPALPGSAVISGIAPIFHVEQLSLSHSYKIIRATAEFPIGLDENGCCYYLFGKISTIQASTELPDDIECDMLDFQVDVWSLSKLEGKKCPVIPFISVSGCASNCRDKERTFDLSVKSNGPTRRHISYHISASTLLHPM</sequence>
<proteinExistence type="predicted"/>
<gene>
    <name evidence="1" type="ORF">M422DRAFT_779775</name>
</gene>